<sequence>MPRSLTPLPSSTLQHLIPQPRQIHEANIPTIQQSSSRELISPIPSIPTRVVLQQAIELHQHNTTLAPTGPPHSIEPESLSHFQPEPRPSSAALSPPSSLLPHSPEYRMFDQAHDLVIKNGQFTHVPPTGPGLDKLLENSMPDAFHDSLARHPPPKCHLGTRKEYISMITSWALGESEHKEPVLWMRGPFGIGKTAVAQSSAEALKPVDKLLATLFFSRSNSDRDDPRRVIPSIVYQITTLCESFAKVIDARVQKDRSLTTKSLETQFKELLVIPLSQIDAVANGLEGGVIIIDGLDECRGTAEQCEIIRIIATSARNKTTPFRWFITSRPEDPIIRTMNSTLISPVVHQIELPVSRNIDHEILLFLTHEFAKIRESHGLPESWPGEEVLALLVERGAGLWIYVSTIVRFIRDENSLGPEDQLRVVMEFIGDVSHKVEPSNPLAEMDFFYTLVMQRIPSNMLEMVKRIMLLHSMECIPSAIFRLLRISEEQLHRYCTFIQSVMELRATSPGPSSRKVLRLHFYHASFTDYLTDYSFQQIVAYGLHTLNYILYAKSFRLNVGTKSFEARSVPLLDAQQQNRSGY</sequence>
<dbReference type="SUPFAM" id="SSF52540">
    <property type="entry name" value="P-loop containing nucleoside triphosphate hydrolases"/>
    <property type="match status" value="1"/>
</dbReference>
<dbReference type="Gene3D" id="3.40.50.300">
    <property type="entry name" value="P-loop containing nucleotide triphosphate hydrolases"/>
    <property type="match status" value="1"/>
</dbReference>
<dbReference type="PANTHER" id="PTHR10039">
    <property type="entry name" value="AMELOGENIN"/>
    <property type="match status" value="1"/>
</dbReference>
<dbReference type="PANTHER" id="PTHR10039:SF14">
    <property type="entry name" value="NACHT DOMAIN-CONTAINING PROTEIN"/>
    <property type="match status" value="1"/>
</dbReference>
<proteinExistence type="predicted"/>
<evidence type="ECO:0000256" key="2">
    <source>
        <dbReference type="SAM" id="MobiDB-lite"/>
    </source>
</evidence>
<feature type="region of interest" description="Disordered" evidence="2">
    <location>
        <begin position="63"/>
        <end position="99"/>
    </location>
</feature>
<comment type="caution">
    <text evidence="4">The sequence shown here is derived from an EMBL/GenBank/DDBJ whole genome shotgun (WGS) entry which is preliminary data.</text>
</comment>
<evidence type="ECO:0000313" key="4">
    <source>
        <dbReference type="EMBL" id="KAJ3554639.1"/>
    </source>
</evidence>
<keyword evidence="5" id="KW-1185">Reference proteome</keyword>
<dbReference type="Pfam" id="PF24883">
    <property type="entry name" value="NPHP3_N"/>
    <property type="match status" value="1"/>
</dbReference>
<organism evidence="4 5">
    <name type="scientific">Leucocoprinus birnbaumii</name>
    <dbReference type="NCBI Taxonomy" id="56174"/>
    <lineage>
        <taxon>Eukaryota</taxon>
        <taxon>Fungi</taxon>
        <taxon>Dikarya</taxon>
        <taxon>Basidiomycota</taxon>
        <taxon>Agaricomycotina</taxon>
        <taxon>Agaricomycetes</taxon>
        <taxon>Agaricomycetidae</taxon>
        <taxon>Agaricales</taxon>
        <taxon>Agaricineae</taxon>
        <taxon>Agaricaceae</taxon>
        <taxon>Leucocoprinus</taxon>
    </lineage>
</organism>
<keyword evidence="1" id="KW-0677">Repeat</keyword>
<gene>
    <name evidence="4" type="ORF">NP233_g12378</name>
</gene>
<name>A0AAD5VEI8_9AGAR</name>
<dbReference type="Proteomes" id="UP001213000">
    <property type="component" value="Unassembled WGS sequence"/>
</dbReference>
<feature type="compositionally biased region" description="Low complexity" evidence="2">
    <location>
        <begin position="88"/>
        <end position="99"/>
    </location>
</feature>
<protein>
    <recommendedName>
        <fullName evidence="3">Nephrocystin 3-like N-terminal domain-containing protein</fullName>
    </recommendedName>
</protein>
<dbReference type="EMBL" id="JANIEX010001766">
    <property type="protein sequence ID" value="KAJ3554639.1"/>
    <property type="molecule type" value="Genomic_DNA"/>
</dbReference>
<dbReference type="InterPro" id="IPR056884">
    <property type="entry name" value="NPHP3-like_N"/>
</dbReference>
<evidence type="ECO:0000313" key="5">
    <source>
        <dbReference type="Proteomes" id="UP001213000"/>
    </source>
</evidence>
<accession>A0AAD5VEI8</accession>
<evidence type="ECO:0000256" key="1">
    <source>
        <dbReference type="ARBA" id="ARBA00022737"/>
    </source>
</evidence>
<evidence type="ECO:0000259" key="3">
    <source>
        <dbReference type="Pfam" id="PF24883"/>
    </source>
</evidence>
<dbReference type="InterPro" id="IPR027417">
    <property type="entry name" value="P-loop_NTPase"/>
</dbReference>
<feature type="domain" description="Nephrocystin 3-like N-terminal" evidence="3">
    <location>
        <begin position="169"/>
        <end position="329"/>
    </location>
</feature>
<dbReference type="AlphaFoldDB" id="A0AAD5VEI8"/>
<reference evidence="4" key="1">
    <citation type="submission" date="2022-07" db="EMBL/GenBank/DDBJ databases">
        <title>Genome Sequence of Leucocoprinus birnbaumii.</title>
        <authorList>
            <person name="Buettner E."/>
        </authorList>
    </citation>
    <scope>NUCLEOTIDE SEQUENCE</scope>
    <source>
        <strain evidence="4">VT141</strain>
    </source>
</reference>